<dbReference type="InterPro" id="IPR009016">
    <property type="entry name" value="Fe_hydrogenase"/>
</dbReference>
<dbReference type="Proteomes" id="UP000886857">
    <property type="component" value="Unassembled WGS sequence"/>
</dbReference>
<dbReference type="InterPro" id="IPR017896">
    <property type="entry name" value="4Fe4S_Fe-S-bd"/>
</dbReference>
<dbReference type="AlphaFoldDB" id="A0A9D1SVS6"/>
<dbReference type="Pfam" id="PF04060">
    <property type="entry name" value="FeS"/>
    <property type="match status" value="1"/>
</dbReference>
<evidence type="ECO:0000313" key="9">
    <source>
        <dbReference type="Proteomes" id="UP000886857"/>
    </source>
</evidence>
<dbReference type="Pfam" id="PF13426">
    <property type="entry name" value="PAS_9"/>
    <property type="match status" value="1"/>
</dbReference>
<evidence type="ECO:0000256" key="4">
    <source>
        <dbReference type="ARBA" id="ARBA00023014"/>
    </source>
</evidence>
<dbReference type="SUPFAM" id="SSF54862">
    <property type="entry name" value="4Fe-4S ferredoxins"/>
    <property type="match status" value="1"/>
</dbReference>
<keyword evidence="3" id="KW-0408">Iron</keyword>
<dbReference type="Gene3D" id="3.40.950.10">
    <property type="entry name" value="Fe-only Hydrogenase (Larger Subunit), Chain L, domain 3"/>
    <property type="match status" value="1"/>
</dbReference>
<dbReference type="PROSITE" id="PS50112">
    <property type="entry name" value="PAS"/>
    <property type="match status" value="1"/>
</dbReference>
<dbReference type="InterPro" id="IPR017900">
    <property type="entry name" value="4Fe4S_Fe_S_CS"/>
</dbReference>
<dbReference type="GO" id="GO:0051539">
    <property type="term" value="F:4 iron, 4 sulfur cluster binding"/>
    <property type="evidence" value="ECO:0007669"/>
    <property type="project" value="UniProtKB-KW"/>
</dbReference>
<keyword evidence="4" id="KW-0411">Iron-sulfur</keyword>
<dbReference type="SMART" id="SM00091">
    <property type="entry name" value="PAS"/>
    <property type="match status" value="1"/>
</dbReference>
<protein>
    <submittedName>
        <fullName evidence="8">PAS domain S-box protein</fullName>
    </submittedName>
</protein>
<dbReference type="Gene3D" id="1.10.15.40">
    <property type="entry name" value="Electron transport complex subunit B, putative Fe-S cluster"/>
    <property type="match status" value="1"/>
</dbReference>
<comment type="caution">
    <text evidence="8">The sequence shown here is derived from an EMBL/GenBank/DDBJ whole genome shotgun (WGS) entry which is preliminary data.</text>
</comment>
<dbReference type="InterPro" id="IPR000014">
    <property type="entry name" value="PAS"/>
</dbReference>
<feature type="domain" description="4Fe-4S" evidence="7">
    <location>
        <begin position="364"/>
        <end position="425"/>
    </location>
</feature>
<gene>
    <name evidence="8" type="ORF">IAC73_01605</name>
</gene>
<dbReference type="SUPFAM" id="SSF55785">
    <property type="entry name" value="PYP-like sensor domain (PAS domain)"/>
    <property type="match status" value="1"/>
</dbReference>
<keyword evidence="1" id="KW-0004">4Fe-4S</keyword>
<dbReference type="SUPFAM" id="SSF53920">
    <property type="entry name" value="Fe-only hydrogenase"/>
    <property type="match status" value="1"/>
</dbReference>
<dbReference type="InterPro" id="IPR050340">
    <property type="entry name" value="Cytosolic_Fe-S_CAF"/>
</dbReference>
<name>A0A9D1SVS6_9FIRM</name>
<dbReference type="CDD" id="cd00130">
    <property type="entry name" value="PAS"/>
    <property type="match status" value="1"/>
</dbReference>
<dbReference type="GO" id="GO:0046872">
    <property type="term" value="F:metal ion binding"/>
    <property type="evidence" value="ECO:0007669"/>
    <property type="project" value="UniProtKB-KW"/>
</dbReference>
<dbReference type="PROSITE" id="PS51656">
    <property type="entry name" value="4FE4S"/>
    <property type="match status" value="1"/>
</dbReference>
<reference evidence="8" key="2">
    <citation type="journal article" date="2021" name="PeerJ">
        <title>Extensive microbial diversity within the chicken gut microbiome revealed by metagenomics and culture.</title>
        <authorList>
            <person name="Gilroy R."/>
            <person name="Ravi A."/>
            <person name="Getino M."/>
            <person name="Pursley I."/>
            <person name="Horton D.L."/>
            <person name="Alikhan N.F."/>
            <person name="Baker D."/>
            <person name="Gharbi K."/>
            <person name="Hall N."/>
            <person name="Watson M."/>
            <person name="Adriaenssens E.M."/>
            <person name="Foster-Nyarko E."/>
            <person name="Jarju S."/>
            <person name="Secka A."/>
            <person name="Antonio M."/>
            <person name="Oren A."/>
            <person name="Chaudhuri R.R."/>
            <person name="La Ragione R."/>
            <person name="Hildebrand F."/>
            <person name="Pallen M.J."/>
        </authorList>
    </citation>
    <scope>NUCLEOTIDE SEQUENCE</scope>
    <source>
        <strain evidence="8">10406</strain>
    </source>
</reference>
<evidence type="ECO:0000259" key="6">
    <source>
        <dbReference type="PROSITE" id="PS51379"/>
    </source>
</evidence>
<dbReference type="Gene3D" id="3.30.70.20">
    <property type="match status" value="1"/>
</dbReference>
<dbReference type="InterPro" id="IPR007202">
    <property type="entry name" value="4Fe-4S_dom"/>
</dbReference>
<sequence>MSGNAATADRDNTMSGTVYLDFKNAKCKDCFRCLRECPVKAIRYENHQAKIIEQKCILCGHCTHVCPQNAKQVHSEADAVLDLLAARETRPVVVSLAPSFVSGLGINDPEKVKAALYALGFALVEETAVGAKAVTDEYAKLLSAGGFKNFITSACPAVNRMIQLYYPAALRYLAPVPSPMVAHARMLKKRFPEAAIVFIGPCIAKKREGHESGIIDAVLTFEDLLGLFRLKNIDPEALPSPAEGERELNRARYYPVPSGIIKSFDELPGGYEYVAVDGVDRCAEVLSEIDSLDGLFLEMNCCEYACTGGPCRIAGKGGAVKGGEAVRKYAATAADGAPVTYPEVDLTEAHPRLMTDDFVPGERDIRAVLEKTGKHSPEDELNCGACGYSTCRDKAIAVLNGYADIEMCLPYMRSRAESMSYEIIQNTPNGIVLMDNEFKILDINARAMRILGVTDHDIKGRTAFDCFDCEDFVAALAMGKNINKKKVFVRATKRYMELSVVLLDEHKVLFGVMKDITDSVEYDEKLNAVKMETLATTDEVIKKQMRVAQEIASLLGETTAETKVALLKLKETLQSRSEDEE</sequence>
<proteinExistence type="predicted"/>
<accession>A0A9D1SVS6</accession>
<dbReference type="InterPro" id="IPR004108">
    <property type="entry name" value="Fe_hydrogenase_lsu_C"/>
</dbReference>
<evidence type="ECO:0000256" key="2">
    <source>
        <dbReference type="ARBA" id="ARBA00022723"/>
    </source>
</evidence>
<evidence type="ECO:0000259" key="5">
    <source>
        <dbReference type="PROSITE" id="PS50112"/>
    </source>
</evidence>
<dbReference type="Pfam" id="PF02906">
    <property type="entry name" value="Fe_hyd_lg_C"/>
    <property type="match status" value="1"/>
</dbReference>
<evidence type="ECO:0000313" key="8">
    <source>
        <dbReference type="EMBL" id="HIU98524.1"/>
    </source>
</evidence>
<dbReference type="Gene3D" id="3.30.450.20">
    <property type="entry name" value="PAS domain"/>
    <property type="match status" value="1"/>
</dbReference>
<dbReference type="InterPro" id="IPR035965">
    <property type="entry name" value="PAS-like_dom_sf"/>
</dbReference>
<evidence type="ECO:0000256" key="3">
    <source>
        <dbReference type="ARBA" id="ARBA00023004"/>
    </source>
</evidence>
<feature type="domain" description="4Fe-4S ferredoxin-type" evidence="6">
    <location>
        <begin position="16"/>
        <end position="46"/>
    </location>
</feature>
<dbReference type="PANTHER" id="PTHR11615">
    <property type="entry name" value="NITRATE, FORMATE, IRON DEHYDROGENASE"/>
    <property type="match status" value="1"/>
</dbReference>
<feature type="domain" description="PAS" evidence="5">
    <location>
        <begin position="416"/>
        <end position="464"/>
    </location>
</feature>
<reference evidence="8" key="1">
    <citation type="submission" date="2020-10" db="EMBL/GenBank/DDBJ databases">
        <authorList>
            <person name="Gilroy R."/>
        </authorList>
    </citation>
    <scope>NUCLEOTIDE SEQUENCE</scope>
    <source>
        <strain evidence="8">10406</strain>
    </source>
</reference>
<feature type="domain" description="4Fe-4S ferredoxin-type" evidence="6">
    <location>
        <begin position="47"/>
        <end position="76"/>
    </location>
</feature>
<organism evidence="8 9">
    <name type="scientific">Candidatus Limadaptatus stercoripullorum</name>
    <dbReference type="NCBI Taxonomy" id="2840846"/>
    <lineage>
        <taxon>Bacteria</taxon>
        <taxon>Bacillati</taxon>
        <taxon>Bacillota</taxon>
        <taxon>Clostridia</taxon>
        <taxon>Eubacteriales</taxon>
        <taxon>Candidatus Limadaptatus</taxon>
    </lineage>
</organism>
<dbReference type="EMBL" id="DVOE01000021">
    <property type="protein sequence ID" value="HIU98524.1"/>
    <property type="molecule type" value="Genomic_DNA"/>
</dbReference>
<evidence type="ECO:0000259" key="7">
    <source>
        <dbReference type="PROSITE" id="PS51656"/>
    </source>
</evidence>
<keyword evidence="2" id="KW-0479">Metal-binding</keyword>
<dbReference type="PROSITE" id="PS00198">
    <property type="entry name" value="4FE4S_FER_1"/>
    <property type="match status" value="1"/>
</dbReference>
<dbReference type="PROSITE" id="PS51379">
    <property type="entry name" value="4FE4S_FER_2"/>
    <property type="match status" value="2"/>
</dbReference>
<evidence type="ECO:0000256" key="1">
    <source>
        <dbReference type="ARBA" id="ARBA00022485"/>
    </source>
</evidence>
<dbReference type="NCBIfam" id="TIGR00229">
    <property type="entry name" value="sensory_box"/>
    <property type="match status" value="1"/>
</dbReference>
<dbReference type="Gene3D" id="3.40.50.1780">
    <property type="match status" value="1"/>
</dbReference>
<dbReference type="Pfam" id="PF13237">
    <property type="entry name" value="Fer4_10"/>
    <property type="match status" value="1"/>
</dbReference>